<keyword evidence="6" id="KW-1185">Reference proteome</keyword>
<keyword evidence="1" id="KW-0805">Transcription regulation</keyword>
<proteinExistence type="predicted"/>
<dbReference type="Gene3D" id="1.10.10.60">
    <property type="entry name" value="Homeodomain-like"/>
    <property type="match status" value="2"/>
</dbReference>
<feature type="domain" description="HTH araC/xylS-type" evidence="4">
    <location>
        <begin position="222"/>
        <end position="320"/>
    </location>
</feature>
<protein>
    <submittedName>
        <fullName evidence="5">Helix-turn-helix domain-containing protein</fullName>
    </submittedName>
</protein>
<accession>A0A6N8L6P4</accession>
<evidence type="ECO:0000313" key="5">
    <source>
        <dbReference type="EMBL" id="MVZ63858.1"/>
    </source>
</evidence>
<dbReference type="RefSeq" id="WP_160370576.1">
    <property type="nucleotide sequence ID" value="NZ_WSQA01000016.1"/>
</dbReference>
<keyword evidence="2" id="KW-0238">DNA-binding</keyword>
<comment type="caution">
    <text evidence="5">The sequence shown here is derived from an EMBL/GenBank/DDBJ whole genome shotgun (WGS) entry which is preliminary data.</text>
</comment>
<dbReference type="PROSITE" id="PS00041">
    <property type="entry name" value="HTH_ARAC_FAMILY_1"/>
    <property type="match status" value="1"/>
</dbReference>
<keyword evidence="3" id="KW-0804">Transcription</keyword>
<dbReference type="OrthoDB" id="799767at2"/>
<dbReference type="EMBL" id="WSQA01000016">
    <property type="protein sequence ID" value="MVZ63858.1"/>
    <property type="molecule type" value="Genomic_DNA"/>
</dbReference>
<dbReference type="InterPro" id="IPR018060">
    <property type="entry name" value="HTH_AraC"/>
</dbReference>
<evidence type="ECO:0000313" key="6">
    <source>
        <dbReference type="Proteomes" id="UP000435036"/>
    </source>
</evidence>
<dbReference type="GO" id="GO:0003700">
    <property type="term" value="F:DNA-binding transcription factor activity"/>
    <property type="evidence" value="ECO:0007669"/>
    <property type="project" value="InterPro"/>
</dbReference>
<dbReference type="SMART" id="SM00342">
    <property type="entry name" value="HTH_ARAC"/>
    <property type="match status" value="1"/>
</dbReference>
<dbReference type="InterPro" id="IPR018062">
    <property type="entry name" value="HTH_AraC-typ_CS"/>
</dbReference>
<dbReference type="PANTHER" id="PTHR47893">
    <property type="entry name" value="REGULATORY PROTEIN PCHR"/>
    <property type="match status" value="1"/>
</dbReference>
<sequence>MRAVTLKRFYGADIISLLGNPPSHSNAGYASQRIILNNEWVEGFLQYSCLNGITICYQEWNLKKPFSLLISSDKSLLKIQFQIEGNSLFLSNNNYSINIPNCHYQFLCFPIAKAEIQFTSSRKVLDIFINEIHLMKFLDSQGICNEAIKFQNILRKYAFFCSQIKPAQNRLIDELLYHSYSLDFAKDFARVKALELIFSVFKESEPIKKVEKWRTEDKKILYNIKNYLDSNFHKELHLKSISRLYGINEFKLKKGFKDLFDDTVISYVRKKRLDYAHDLLMNSKMDIKEIAFICGFKYPHHFTQVYLRYYRELPSHTRRELLP</sequence>
<dbReference type="Proteomes" id="UP000435036">
    <property type="component" value="Unassembled WGS sequence"/>
</dbReference>
<evidence type="ECO:0000256" key="2">
    <source>
        <dbReference type="ARBA" id="ARBA00023125"/>
    </source>
</evidence>
<gene>
    <name evidence="5" type="ORF">GQF63_17685</name>
</gene>
<dbReference type="SUPFAM" id="SSF46689">
    <property type="entry name" value="Homeodomain-like"/>
    <property type="match status" value="1"/>
</dbReference>
<dbReference type="AlphaFoldDB" id="A0A6N8L6P4"/>
<dbReference type="InterPro" id="IPR053142">
    <property type="entry name" value="PchR_regulatory_protein"/>
</dbReference>
<dbReference type="InterPro" id="IPR009057">
    <property type="entry name" value="Homeodomain-like_sf"/>
</dbReference>
<organism evidence="5 6">
    <name type="scientific">Sphingobacterium humi</name>
    <dbReference type="NCBI Taxonomy" id="1796905"/>
    <lineage>
        <taxon>Bacteria</taxon>
        <taxon>Pseudomonadati</taxon>
        <taxon>Bacteroidota</taxon>
        <taxon>Sphingobacteriia</taxon>
        <taxon>Sphingobacteriales</taxon>
        <taxon>Sphingobacteriaceae</taxon>
        <taxon>Sphingobacterium</taxon>
    </lineage>
</organism>
<dbReference type="PANTHER" id="PTHR47893:SF1">
    <property type="entry name" value="REGULATORY PROTEIN PCHR"/>
    <property type="match status" value="1"/>
</dbReference>
<reference evidence="5 6" key="1">
    <citation type="submission" date="2019-12" db="EMBL/GenBank/DDBJ databases">
        <authorList>
            <person name="Dong K."/>
        </authorList>
    </citation>
    <scope>NUCLEOTIDE SEQUENCE [LARGE SCALE GENOMIC DNA]</scope>
    <source>
        <strain evidence="5 6">JCM 31225</strain>
    </source>
</reference>
<evidence type="ECO:0000259" key="4">
    <source>
        <dbReference type="PROSITE" id="PS01124"/>
    </source>
</evidence>
<evidence type="ECO:0000256" key="3">
    <source>
        <dbReference type="ARBA" id="ARBA00023163"/>
    </source>
</evidence>
<dbReference type="PROSITE" id="PS01124">
    <property type="entry name" value="HTH_ARAC_FAMILY_2"/>
    <property type="match status" value="1"/>
</dbReference>
<dbReference type="GO" id="GO:0043565">
    <property type="term" value="F:sequence-specific DNA binding"/>
    <property type="evidence" value="ECO:0007669"/>
    <property type="project" value="InterPro"/>
</dbReference>
<name>A0A6N8L6P4_9SPHI</name>
<evidence type="ECO:0000256" key="1">
    <source>
        <dbReference type="ARBA" id="ARBA00023015"/>
    </source>
</evidence>
<dbReference type="Pfam" id="PF12833">
    <property type="entry name" value="HTH_18"/>
    <property type="match status" value="1"/>
</dbReference>